<evidence type="ECO:0000313" key="1">
    <source>
        <dbReference type="EMBL" id="SBW85148.1"/>
    </source>
</evidence>
<evidence type="ECO:0008006" key="3">
    <source>
        <dbReference type="Google" id="ProtNLM"/>
    </source>
</evidence>
<geneLocation type="plasmid" evidence="2">
    <name>pve_Plasmid</name>
</geneLocation>
<proteinExistence type="predicted"/>
<dbReference type="Pfam" id="PF06067">
    <property type="entry name" value="DUF932"/>
    <property type="match status" value="1"/>
</dbReference>
<reference evidence="2" key="1">
    <citation type="submission" date="2016-07" db="EMBL/GenBank/DDBJ databases">
        <authorList>
            <person name="Florea S."/>
            <person name="Webb J.S."/>
            <person name="Jaromczyk J."/>
            <person name="Schardl C.L."/>
        </authorList>
    </citation>
    <scope>NUCLEOTIDE SEQUENCE [LARGE SCALE GENOMIC DNA]</scope>
    <source>
        <strain evidence="2">1YdBTEX2</strain>
        <plasmid evidence="2">Plasmid pve_Plasmid</plasmid>
    </source>
</reference>
<keyword evidence="1" id="KW-0614">Plasmid</keyword>
<sequence>MERKWTAMDPALAFFPVALKPVFIEAPKGAGDLFNASAYQALPRHQAVVDGQGGHVFAVVTEDYHLVTNQQAYELAADALKSVFDFTALEDMECLNVTMPKSRSFCHIDLIHKGSDFEPWQNDRWVPFVRITNSYNRTRRLRFEIGFCRWICLNGLIFGGKSVEISFAHTKQLQDGMRRWQENLGDIKALEKLFVGKLRNLQRFHVPARWMLPLACKVFDVRLPSDTPIKPRRADELRQFRQAIADLSSDYFVKMGEQGYAVLNVLTDYASRPVGVISPETMMDGFQHKAGDWINDFAQQIEQRDFTFETYLADNLVTAEAIAKL</sequence>
<dbReference type="EMBL" id="LT599585">
    <property type="protein sequence ID" value="SBW85148.1"/>
    <property type="molecule type" value="Genomic_DNA"/>
</dbReference>
<name>A0A1D3KA12_PSEVE</name>
<dbReference type="AlphaFoldDB" id="A0A1D3KA12"/>
<organism evidence="1 2">
    <name type="scientific">Pseudomonas veronii 1YdBTEX2</name>
    <dbReference type="NCBI Taxonomy" id="1295141"/>
    <lineage>
        <taxon>Bacteria</taxon>
        <taxon>Pseudomonadati</taxon>
        <taxon>Pseudomonadota</taxon>
        <taxon>Gammaproteobacteria</taxon>
        <taxon>Pseudomonadales</taxon>
        <taxon>Pseudomonadaceae</taxon>
        <taxon>Pseudomonas</taxon>
    </lineage>
</organism>
<dbReference type="InterPro" id="IPR026325">
    <property type="entry name" value="DUF932"/>
</dbReference>
<accession>A0A1D3KA12</accession>
<gene>
    <name evidence="1" type="ORF">PVE_P0105</name>
</gene>
<dbReference type="Proteomes" id="UP000245431">
    <property type="component" value="Plasmid PVE_plasmid"/>
</dbReference>
<evidence type="ECO:0000313" key="2">
    <source>
        <dbReference type="Proteomes" id="UP000245431"/>
    </source>
</evidence>
<protein>
    <recommendedName>
        <fullName evidence="3">DUF932 domain-containing protein</fullName>
    </recommendedName>
</protein>